<dbReference type="Pfam" id="PF10117">
    <property type="entry name" value="McrBC"/>
    <property type="match status" value="1"/>
</dbReference>
<sequence length="494" mass="57886">MGIILAEHQSCKIQYSEEEDSGSYNRACFTLSLKKADYETLEMVKPRTFKISRGKKQNCFDFNKEENNFIIRAGYYIGVDWLFPNGRYLQVEPKLNLFDATCFNTILELENPEDELVTDILDKKIKIDLEESVKEINNYREVNYLRMLLDAMTDESVSHETDGLVFIDWDSPELSIKQNSDQLTPFLVVHFLNLLKTIVRKGLKKSYYKVQEHLNNRVKGKVLVSQQIKQNILKNRVTKTYCEYQLFGVDHIENRFLKTVLSFTIKYVENHAGMFGSNIGKIKSLLTYVHPAFEQVSLLESDEQLRHFKHNPFFKEYRNAIKTGKYILKRFAYNLSQTAAEFNTIPPFWIDTPRLFELYVYQKLLTHNPLDHQHIHYQFSTYGNSLDYLISKPGFEMVIDAKYKMKYSSSLVHEDIRQVAGYARLNKVLRKLNIVDQNNELIKDENAAIDCLIIYPDLKADIDFDLTFENIRTAKNRLKAYHNVFKIGLSLPMI</sequence>
<gene>
    <name evidence="1" type="ORF">HDE68_000958</name>
</gene>
<organism evidence="1 2">
    <name type="scientific">Pedobacter cryoconitis</name>
    <dbReference type="NCBI Taxonomy" id="188932"/>
    <lineage>
        <taxon>Bacteria</taxon>
        <taxon>Pseudomonadati</taxon>
        <taxon>Bacteroidota</taxon>
        <taxon>Sphingobacteriia</taxon>
        <taxon>Sphingobacteriales</taxon>
        <taxon>Sphingobacteriaceae</taxon>
        <taxon>Pedobacter</taxon>
    </lineage>
</organism>
<name>A0A7W8ZJG0_9SPHI</name>
<comment type="caution">
    <text evidence="1">The sequence shown here is derived from an EMBL/GenBank/DDBJ whole genome shotgun (WGS) entry which is preliminary data.</text>
</comment>
<dbReference type="PANTHER" id="PTHR38733">
    <property type="entry name" value="PROTEIN MCRC"/>
    <property type="match status" value="1"/>
</dbReference>
<dbReference type="InterPro" id="IPR019292">
    <property type="entry name" value="McrC"/>
</dbReference>
<evidence type="ECO:0008006" key="3">
    <source>
        <dbReference type="Google" id="ProtNLM"/>
    </source>
</evidence>
<accession>A0A7W8ZJG0</accession>
<reference evidence="1 2" key="1">
    <citation type="submission" date="2020-08" db="EMBL/GenBank/DDBJ databases">
        <title>Genomic Encyclopedia of Type Strains, Phase IV (KMG-V): Genome sequencing to study the core and pangenomes of soil and plant-associated prokaryotes.</title>
        <authorList>
            <person name="Whitman W."/>
        </authorList>
    </citation>
    <scope>NUCLEOTIDE SEQUENCE [LARGE SCALE GENOMIC DNA]</scope>
    <source>
        <strain evidence="1 2">S3M1</strain>
    </source>
</reference>
<evidence type="ECO:0000313" key="1">
    <source>
        <dbReference type="EMBL" id="MBB5635073.1"/>
    </source>
</evidence>
<proteinExistence type="predicted"/>
<dbReference type="PANTHER" id="PTHR38733:SF1">
    <property type="entry name" value="TYPE IV METHYL-DIRECTED RESTRICTION ENZYME ECOKMCRBC"/>
    <property type="match status" value="1"/>
</dbReference>
<evidence type="ECO:0000313" key="2">
    <source>
        <dbReference type="Proteomes" id="UP000537204"/>
    </source>
</evidence>
<dbReference type="RefSeq" id="WP_183879394.1">
    <property type="nucleotide sequence ID" value="NZ_JACHCE010000001.1"/>
</dbReference>
<dbReference type="EMBL" id="JACHCE010000001">
    <property type="protein sequence ID" value="MBB5635073.1"/>
    <property type="molecule type" value="Genomic_DNA"/>
</dbReference>
<protein>
    <recommendedName>
        <fullName evidence="3">McrBC 5-methylcytosine restriction system component</fullName>
    </recommendedName>
</protein>
<dbReference type="AlphaFoldDB" id="A0A7W8ZJG0"/>
<dbReference type="Proteomes" id="UP000537204">
    <property type="component" value="Unassembled WGS sequence"/>
</dbReference>